<dbReference type="AlphaFoldDB" id="A0A6A6S4K7"/>
<organism evidence="2 3">
    <name type="scientific">Massarina eburnea CBS 473.64</name>
    <dbReference type="NCBI Taxonomy" id="1395130"/>
    <lineage>
        <taxon>Eukaryota</taxon>
        <taxon>Fungi</taxon>
        <taxon>Dikarya</taxon>
        <taxon>Ascomycota</taxon>
        <taxon>Pezizomycotina</taxon>
        <taxon>Dothideomycetes</taxon>
        <taxon>Pleosporomycetidae</taxon>
        <taxon>Pleosporales</taxon>
        <taxon>Massarineae</taxon>
        <taxon>Massarinaceae</taxon>
        <taxon>Massarina</taxon>
    </lineage>
</organism>
<feature type="signal peptide" evidence="1">
    <location>
        <begin position="1"/>
        <end position="20"/>
    </location>
</feature>
<evidence type="ECO:0000256" key="1">
    <source>
        <dbReference type="SAM" id="SignalP"/>
    </source>
</evidence>
<proteinExistence type="predicted"/>
<dbReference type="EMBL" id="MU006782">
    <property type="protein sequence ID" value="KAF2642041.1"/>
    <property type="molecule type" value="Genomic_DNA"/>
</dbReference>
<accession>A0A6A6S4K7</accession>
<name>A0A6A6S4K7_9PLEO</name>
<sequence>MYMLSSHVSVILALGSVLHAQFNNAPIQNHVPEVRFDAIEVSEFPKITPALSASQIEPLERQVPAIPTSDARLHVSSARITIYPTFPATPSPLGHPSANTLRSLSTTRSIVIPSLNRSPTNSLDQAQNALGSSLSTAIFSSSTLEPSAPSVPYTRPSVSHAITVIPPVMLTPNASAPWPPPCACDPDAPIGFYCGYCADVTSCRDNKGCRVSAFACGTGGVCRGFGMLDFCYRSAGREGEQLNCPLFVAVDEGDGVKGVDGNNGDRDGDEDGIMFIKVSTYFNL</sequence>
<keyword evidence="1" id="KW-0732">Signal</keyword>
<dbReference type="Proteomes" id="UP000799753">
    <property type="component" value="Unassembled WGS sequence"/>
</dbReference>
<feature type="chain" id="PRO_5025604446" description="Chitin-binding type-1 domain-containing protein" evidence="1">
    <location>
        <begin position="21"/>
        <end position="284"/>
    </location>
</feature>
<protein>
    <recommendedName>
        <fullName evidence="4">Chitin-binding type-1 domain-containing protein</fullName>
    </recommendedName>
</protein>
<reference evidence="2" key="1">
    <citation type="journal article" date="2020" name="Stud. Mycol.">
        <title>101 Dothideomycetes genomes: a test case for predicting lifestyles and emergence of pathogens.</title>
        <authorList>
            <person name="Haridas S."/>
            <person name="Albert R."/>
            <person name="Binder M."/>
            <person name="Bloem J."/>
            <person name="Labutti K."/>
            <person name="Salamov A."/>
            <person name="Andreopoulos B."/>
            <person name="Baker S."/>
            <person name="Barry K."/>
            <person name="Bills G."/>
            <person name="Bluhm B."/>
            <person name="Cannon C."/>
            <person name="Castanera R."/>
            <person name="Culley D."/>
            <person name="Daum C."/>
            <person name="Ezra D."/>
            <person name="Gonzalez J."/>
            <person name="Henrissat B."/>
            <person name="Kuo A."/>
            <person name="Liang C."/>
            <person name="Lipzen A."/>
            <person name="Lutzoni F."/>
            <person name="Magnuson J."/>
            <person name="Mondo S."/>
            <person name="Nolan M."/>
            <person name="Ohm R."/>
            <person name="Pangilinan J."/>
            <person name="Park H.-J."/>
            <person name="Ramirez L."/>
            <person name="Alfaro M."/>
            <person name="Sun H."/>
            <person name="Tritt A."/>
            <person name="Yoshinaga Y."/>
            <person name="Zwiers L.-H."/>
            <person name="Turgeon B."/>
            <person name="Goodwin S."/>
            <person name="Spatafora J."/>
            <person name="Crous P."/>
            <person name="Grigoriev I."/>
        </authorList>
    </citation>
    <scope>NUCLEOTIDE SEQUENCE</scope>
    <source>
        <strain evidence="2">CBS 473.64</strain>
    </source>
</reference>
<evidence type="ECO:0000313" key="2">
    <source>
        <dbReference type="EMBL" id="KAF2642041.1"/>
    </source>
</evidence>
<evidence type="ECO:0008006" key="4">
    <source>
        <dbReference type="Google" id="ProtNLM"/>
    </source>
</evidence>
<evidence type="ECO:0000313" key="3">
    <source>
        <dbReference type="Proteomes" id="UP000799753"/>
    </source>
</evidence>
<keyword evidence="3" id="KW-1185">Reference proteome</keyword>
<gene>
    <name evidence="2" type="ORF">P280DRAFT_479281</name>
</gene>